<dbReference type="InterPro" id="IPR025178">
    <property type="entry name" value="Lnb_N"/>
</dbReference>
<reference evidence="3 4" key="1">
    <citation type="submission" date="2015-05" db="EMBL/GenBank/DDBJ databases">
        <title>Complete genome of Marinobacter psychrophilus strain 20041T isolated from sea-ice of the Canadian Basin.</title>
        <authorList>
            <person name="Song L."/>
            <person name="Ren L."/>
            <person name="Yu Y."/>
            <person name="Wang X."/>
        </authorList>
    </citation>
    <scope>NUCLEOTIDE SEQUENCE [LARGE SCALE GENOMIC DNA]</scope>
    <source>
        <strain evidence="3 4">20041</strain>
    </source>
</reference>
<dbReference type="Proteomes" id="UP000036406">
    <property type="component" value="Chromosome"/>
</dbReference>
<evidence type="ECO:0000313" key="3">
    <source>
        <dbReference type="EMBL" id="AKO53742.1"/>
    </source>
</evidence>
<feature type="domain" description="Lnb N-terminal periplasmic" evidence="1">
    <location>
        <begin position="98"/>
        <end position="258"/>
    </location>
</feature>
<protein>
    <submittedName>
        <fullName evidence="3">Uncharacterized protein</fullName>
    </submittedName>
</protein>
<gene>
    <name evidence="3" type="ORF">ABA45_15980</name>
</gene>
<organism evidence="3 4">
    <name type="scientific">Marinobacter psychrophilus</name>
    <dbReference type="NCBI Taxonomy" id="330734"/>
    <lineage>
        <taxon>Bacteria</taxon>
        <taxon>Pseudomonadati</taxon>
        <taxon>Pseudomonadota</taxon>
        <taxon>Gammaproteobacteria</taxon>
        <taxon>Pseudomonadales</taxon>
        <taxon>Marinobacteraceae</taxon>
        <taxon>Marinobacter</taxon>
    </lineage>
</organism>
<dbReference type="STRING" id="330734.ABA45_15980"/>
<evidence type="ECO:0000259" key="2">
    <source>
        <dbReference type="Pfam" id="PF25222"/>
    </source>
</evidence>
<dbReference type="Pfam" id="PF25222">
    <property type="entry name" value="DUF7840"/>
    <property type="match status" value="1"/>
</dbReference>
<sequence length="553" mass="61703">MLWLASVFGSHESLANTDDSVWRKLLIADQAVLTDLTASPFFLTDVSVDPTAEMRALLTGPTEQYKCRFPARMLYLEREGLLGEELDFSDCPKLKEFMSVMDSDSLELVFAGPSVASPMSYFGHIFLKFRKKDNEYFSRTLAFLAPLDSGESMLQITAAGAFSSIPGQYHVAPYHQMISEYIEVDQRPIQTYELDVQPGNKKLLLYHIFELAALNRPYNFFWGNCATRIQELMEIAFPTELGDVAPGLVSPQSLIRVLRNKDLIVRSSEMPARSEALFAAYHSLPHNDQKVLKALLASPDKAAWVARNGNDLLPLAQAIYQRQFRALGAPPADYSQLMSLPAKPLSGPAPDPIRPERPRLLEIGWLNNPADRTTLRFRPGLFDRSFDSLALATESSFRYLDTTLSVRNENVSLEKLDLLALAATKKRSVVERPLSWGFTAGWSRAFDGDRLNYKVRTAIGMAWGGTQTQFSVMPTLTYFSGEGVFPGLAVSASLRLGQARLSAEIDHFGVSSDERPRNRRRLAVSYELNSAWAVQGGIDQVTQGVDVALSHRF</sequence>
<proteinExistence type="predicted"/>
<evidence type="ECO:0000313" key="4">
    <source>
        <dbReference type="Proteomes" id="UP000036406"/>
    </source>
</evidence>
<feature type="domain" description="DUF7840" evidence="2">
    <location>
        <begin position="374"/>
        <end position="538"/>
    </location>
</feature>
<dbReference type="EMBL" id="CP011494">
    <property type="protein sequence ID" value="AKO53742.1"/>
    <property type="molecule type" value="Genomic_DNA"/>
</dbReference>
<accession>A0A0H4IFQ0</accession>
<dbReference type="PATRIC" id="fig|330734.3.peg.3364"/>
<dbReference type="KEGG" id="mpq:ABA45_15980"/>
<name>A0A0H4IFQ0_9GAMM</name>
<dbReference type="Pfam" id="PF13387">
    <property type="entry name" value="Lnb_N"/>
    <property type="match status" value="1"/>
</dbReference>
<dbReference type="AlphaFoldDB" id="A0A0H4IFQ0"/>
<dbReference type="RefSeq" id="WP_048387802.1">
    <property type="nucleotide sequence ID" value="NZ_CP011494.1"/>
</dbReference>
<evidence type="ECO:0000259" key="1">
    <source>
        <dbReference type="Pfam" id="PF13387"/>
    </source>
</evidence>
<dbReference type="InterPro" id="IPR057162">
    <property type="entry name" value="DUF7840"/>
</dbReference>
<keyword evidence="4" id="KW-1185">Reference proteome</keyword>